<evidence type="ECO:0000256" key="4">
    <source>
        <dbReference type="ARBA" id="ARBA00022801"/>
    </source>
</evidence>
<evidence type="ECO:0000313" key="8">
    <source>
        <dbReference type="EMBL" id="MBB4662435.1"/>
    </source>
</evidence>
<keyword evidence="4" id="KW-0378">Hydrolase</keyword>
<gene>
    <name evidence="8" type="ORF">BDZ31_002021</name>
</gene>
<evidence type="ECO:0000256" key="2">
    <source>
        <dbReference type="ARBA" id="ARBA00001946"/>
    </source>
</evidence>
<dbReference type="GO" id="GO:0010945">
    <property type="term" value="F:coenzyme A diphosphatase activity"/>
    <property type="evidence" value="ECO:0007669"/>
    <property type="project" value="InterPro"/>
</dbReference>
<keyword evidence="9" id="KW-1185">Reference proteome</keyword>
<dbReference type="PANTHER" id="PTHR12992">
    <property type="entry name" value="NUDIX HYDROLASE"/>
    <property type="match status" value="1"/>
</dbReference>
<evidence type="ECO:0000259" key="7">
    <source>
        <dbReference type="PROSITE" id="PS51462"/>
    </source>
</evidence>
<dbReference type="SUPFAM" id="SSF55811">
    <property type="entry name" value="Nudix"/>
    <property type="match status" value="1"/>
</dbReference>
<comment type="cofactor">
    <cofactor evidence="1">
        <name>Mn(2+)</name>
        <dbReference type="ChEBI" id="CHEBI:29035"/>
    </cofactor>
</comment>
<accession>A0A840IDK6</accession>
<dbReference type="PROSITE" id="PS51462">
    <property type="entry name" value="NUDIX"/>
    <property type="match status" value="1"/>
</dbReference>
<dbReference type="Proteomes" id="UP000585272">
    <property type="component" value="Unassembled WGS sequence"/>
</dbReference>
<protein>
    <submittedName>
        <fullName evidence="8">8-oxo-dGTP pyrophosphatase MutT (NUDIX family)</fullName>
    </submittedName>
</protein>
<organism evidence="8 9">
    <name type="scientific">Conexibacter arvalis</name>
    <dbReference type="NCBI Taxonomy" id="912552"/>
    <lineage>
        <taxon>Bacteria</taxon>
        <taxon>Bacillati</taxon>
        <taxon>Actinomycetota</taxon>
        <taxon>Thermoleophilia</taxon>
        <taxon>Solirubrobacterales</taxon>
        <taxon>Conexibacteraceae</taxon>
        <taxon>Conexibacter</taxon>
    </lineage>
</organism>
<feature type="domain" description="Nudix hydrolase" evidence="7">
    <location>
        <begin position="26"/>
        <end position="162"/>
    </location>
</feature>
<dbReference type="InterPro" id="IPR000086">
    <property type="entry name" value="NUDIX_hydrolase_dom"/>
</dbReference>
<keyword evidence="6" id="KW-0464">Manganese</keyword>
<dbReference type="InterPro" id="IPR015797">
    <property type="entry name" value="NUDIX_hydrolase-like_dom_sf"/>
</dbReference>
<comment type="cofactor">
    <cofactor evidence="2">
        <name>Mg(2+)</name>
        <dbReference type="ChEBI" id="CHEBI:18420"/>
    </cofactor>
</comment>
<dbReference type="AlphaFoldDB" id="A0A840IDK6"/>
<dbReference type="GO" id="GO:0046872">
    <property type="term" value="F:metal ion binding"/>
    <property type="evidence" value="ECO:0007669"/>
    <property type="project" value="UniProtKB-KW"/>
</dbReference>
<dbReference type="PANTHER" id="PTHR12992:SF11">
    <property type="entry name" value="MITOCHONDRIAL COENZYME A DIPHOSPHATASE NUDT8"/>
    <property type="match status" value="1"/>
</dbReference>
<dbReference type="EMBL" id="JACHNU010000002">
    <property type="protein sequence ID" value="MBB4662435.1"/>
    <property type="molecule type" value="Genomic_DNA"/>
</dbReference>
<dbReference type="Pfam" id="PF00293">
    <property type="entry name" value="NUDIX"/>
    <property type="match status" value="1"/>
</dbReference>
<evidence type="ECO:0000256" key="3">
    <source>
        <dbReference type="ARBA" id="ARBA00022723"/>
    </source>
</evidence>
<evidence type="ECO:0000313" key="9">
    <source>
        <dbReference type="Proteomes" id="UP000585272"/>
    </source>
</evidence>
<keyword evidence="5" id="KW-0460">Magnesium</keyword>
<dbReference type="Gene3D" id="3.90.79.10">
    <property type="entry name" value="Nucleoside Triphosphate Pyrophosphohydrolase"/>
    <property type="match status" value="1"/>
</dbReference>
<dbReference type="RefSeq" id="WP_221242977.1">
    <property type="nucleotide sequence ID" value="NZ_JACHNU010000002.1"/>
</dbReference>
<name>A0A840IDK6_9ACTN</name>
<reference evidence="8 9" key="1">
    <citation type="submission" date="2020-08" db="EMBL/GenBank/DDBJ databases">
        <title>Genomic Encyclopedia of Archaeal and Bacterial Type Strains, Phase II (KMG-II): from individual species to whole genera.</title>
        <authorList>
            <person name="Goeker M."/>
        </authorList>
    </citation>
    <scope>NUCLEOTIDE SEQUENCE [LARGE SCALE GENOMIC DNA]</scope>
    <source>
        <strain evidence="8 9">DSM 23288</strain>
    </source>
</reference>
<sequence length="192" mass="21285">MTTAIRDELRRLLGAPEPPLAGAAGDTESAVLVPLFEEDGELHAVFTKRRDDLRRHPGEISFPGGRRDHPHEPLHATALREAEEEVGLVPEQVDLVGTLAPVRTFVTGYVIYPHVGLIAPRRADWVISEHEVALVMELPLRALVAGFDKRPVTRRGMTWQTDSYVVGDHFIWGATARILGDLLERIGPLADR</sequence>
<proteinExistence type="predicted"/>
<comment type="caution">
    <text evidence="8">The sequence shown here is derived from an EMBL/GenBank/DDBJ whole genome shotgun (WGS) entry which is preliminary data.</text>
</comment>
<dbReference type="InterPro" id="IPR045121">
    <property type="entry name" value="CoAse"/>
</dbReference>
<evidence type="ECO:0000256" key="6">
    <source>
        <dbReference type="ARBA" id="ARBA00023211"/>
    </source>
</evidence>
<evidence type="ECO:0000256" key="5">
    <source>
        <dbReference type="ARBA" id="ARBA00022842"/>
    </source>
</evidence>
<evidence type="ECO:0000256" key="1">
    <source>
        <dbReference type="ARBA" id="ARBA00001936"/>
    </source>
</evidence>
<dbReference type="CDD" id="cd03426">
    <property type="entry name" value="NUDIX_CoAse_Nudt7"/>
    <property type="match status" value="1"/>
</dbReference>
<keyword evidence="3" id="KW-0479">Metal-binding</keyword>